<accession>A0A919TQV3</accession>
<dbReference type="Gene3D" id="3.40.47.10">
    <property type="match status" value="2"/>
</dbReference>
<dbReference type="AlphaFoldDB" id="A0A919TQV3"/>
<dbReference type="InterPro" id="IPR000794">
    <property type="entry name" value="Beta-ketoacyl_synthase"/>
</dbReference>
<reference evidence="6" key="1">
    <citation type="submission" date="2021-01" db="EMBL/GenBank/DDBJ databases">
        <title>Whole genome shotgun sequence of Actinoplanes tereljensis NBRC 105297.</title>
        <authorList>
            <person name="Komaki H."/>
            <person name="Tamura T."/>
        </authorList>
    </citation>
    <scope>NUCLEOTIDE SEQUENCE</scope>
    <source>
        <strain evidence="6">NBRC 105297</strain>
    </source>
</reference>
<organism evidence="6 7">
    <name type="scientific">Paractinoplanes tereljensis</name>
    <dbReference type="NCBI Taxonomy" id="571912"/>
    <lineage>
        <taxon>Bacteria</taxon>
        <taxon>Bacillati</taxon>
        <taxon>Actinomycetota</taxon>
        <taxon>Actinomycetes</taxon>
        <taxon>Micromonosporales</taxon>
        <taxon>Micromonosporaceae</taxon>
        <taxon>Paractinoplanes</taxon>
    </lineage>
</organism>
<dbReference type="EMBL" id="BOMY01000002">
    <property type="protein sequence ID" value="GIF17795.1"/>
    <property type="molecule type" value="Genomic_DNA"/>
</dbReference>
<dbReference type="SUPFAM" id="SSF53901">
    <property type="entry name" value="Thiolase-like"/>
    <property type="match status" value="2"/>
</dbReference>
<dbReference type="InterPro" id="IPR016039">
    <property type="entry name" value="Thiolase-like"/>
</dbReference>
<sequence>MIATDTAVFTGMDIIAPTGIGIEDYWSATLAGTAGIRPIERFDASGYPVRLAGEVRGFDESVRVPARLVPQTDRMTQFALAAADGALTDSALDLDTVPEFGRAVVTANSSGGFEFGQRELENLWSRGSEYVGAYQSIAWFYAANTGQVSIRHGFKGNCGVVATEQAGGLDAAGQARRVLRNGAGVVLTGGTDASLCPWGFITQLRTGLLSTRTDPSRAYLPFDADANGFLPGEGGAMLVMEPYGSAAARGARVYGALTGYACGFDPPPGSPRPPVLGRVARRALDDAGIDPAQVDVVFADAAGTPALDRAEAAAIRDLFGRPVPVAAPKAMTGRLYAGGAALDLATALLCLRDQIIPAAAGVTADPRLDIDLVTDASRPAAIHTVLVLARGYGGFNAAAVLSLPGEE</sequence>
<evidence type="ECO:0000313" key="7">
    <source>
        <dbReference type="Proteomes" id="UP000623608"/>
    </source>
</evidence>
<gene>
    <name evidence="6" type="ORF">Ate02nite_05250</name>
</gene>
<protein>
    <submittedName>
        <fullName evidence="6">Actinorhodin polyketide putative beta-ketoacyl synthase 2</fullName>
    </submittedName>
</protein>
<evidence type="ECO:0000313" key="6">
    <source>
        <dbReference type="EMBL" id="GIF17795.1"/>
    </source>
</evidence>
<dbReference type="InterPro" id="IPR014030">
    <property type="entry name" value="Ketoacyl_synth_N"/>
</dbReference>
<name>A0A919TQV3_9ACTN</name>
<keyword evidence="7" id="KW-1185">Reference proteome</keyword>
<dbReference type="PROSITE" id="PS52004">
    <property type="entry name" value="KS3_2"/>
    <property type="match status" value="1"/>
</dbReference>
<dbReference type="Pfam" id="PF02801">
    <property type="entry name" value="Ketoacyl-synt_C"/>
    <property type="match status" value="1"/>
</dbReference>
<proteinExistence type="inferred from homology"/>
<comment type="caution">
    <text evidence="6">The sequence shown here is derived from an EMBL/GenBank/DDBJ whole genome shotgun (WGS) entry which is preliminary data.</text>
</comment>
<dbReference type="CDD" id="cd00832">
    <property type="entry name" value="CLF"/>
    <property type="match status" value="1"/>
</dbReference>
<dbReference type="Proteomes" id="UP000623608">
    <property type="component" value="Unassembled WGS sequence"/>
</dbReference>
<evidence type="ECO:0000256" key="3">
    <source>
        <dbReference type="ARBA" id="ARBA00023315"/>
    </source>
</evidence>
<dbReference type="InterPro" id="IPR014031">
    <property type="entry name" value="Ketoacyl_synth_C"/>
</dbReference>
<evidence type="ECO:0000259" key="5">
    <source>
        <dbReference type="PROSITE" id="PS52004"/>
    </source>
</evidence>
<keyword evidence="2 4" id="KW-0808">Transferase</keyword>
<dbReference type="GO" id="GO:0004315">
    <property type="term" value="F:3-oxoacyl-[acyl-carrier-protein] synthase activity"/>
    <property type="evidence" value="ECO:0007669"/>
    <property type="project" value="TreeGrafter"/>
</dbReference>
<evidence type="ECO:0000256" key="2">
    <source>
        <dbReference type="ARBA" id="ARBA00022679"/>
    </source>
</evidence>
<feature type="domain" description="Ketosynthase family 3 (KS3)" evidence="5">
    <location>
        <begin position="4"/>
        <end position="403"/>
    </location>
</feature>
<dbReference type="PANTHER" id="PTHR11712">
    <property type="entry name" value="POLYKETIDE SYNTHASE-RELATED"/>
    <property type="match status" value="1"/>
</dbReference>
<evidence type="ECO:0000256" key="1">
    <source>
        <dbReference type="ARBA" id="ARBA00008467"/>
    </source>
</evidence>
<dbReference type="PANTHER" id="PTHR11712:SF322">
    <property type="entry name" value="POLYKETIDE BETA-KETOACYL SYNTHASE 2-RELATED"/>
    <property type="match status" value="1"/>
</dbReference>
<comment type="similarity">
    <text evidence="1 4">Belongs to the thiolase-like superfamily. Beta-ketoacyl-ACP synthases family.</text>
</comment>
<dbReference type="GO" id="GO:0006633">
    <property type="term" value="P:fatty acid biosynthetic process"/>
    <property type="evidence" value="ECO:0007669"/>
    <property type="project" value="TreeGrafter"/>
</dbReference>
<dbReference type="Pfam" id="PF00109">
    <property type="entry name" value="ketoacyl-synt"/>
    <property type="match status" value="1"/>
</dbReference>
<dbReference type="SMART" id="SM00825">
    <property type="entry name" value="PKS_KS"/>
    <property type="match status" value="1"/>
</dbReference>
<dbReference type="RefSeq" id="WP_203798237.1">
    <property type="nucleotide sequence ID" value="NZ_BOMY01000002.1"/>
</dbReference>
<dbReference type="InterPro" id="IPR020841">
    <property type="entry name" value="PKS_Beta-ketoAc_synthase_dom"/>
</dbReference>
<evidence type="ECO:0000256" key="4">
    <source>
        <dbReference type="RuleBase" id="RU003694"/>
    </source>
</evidence>
<keyword evidence="3" id="KW-0012">Acyltransferase</keyword>